<feature type="region of interest" description="Disordered" evidence="1">
    <location>
        <begin position="192"/>
        <end position="216"/>
    </location>
</feature>
<accession>A0A937RD63</accession>
<sequence length="570" mass="60601">MPSSVRQGWDPDRLRRHRERHGLTLDQVADAVRNLALDGFTPPNATFQTVGRHERGESYPGPRYQRAYRELFGVSDVELGFRAPLPAEVAATRAGRSGAPGQRPRRPGGLSDPAELAELAGLAELATIDPATDPAGLARLEAAARGRAAFARAVSTQAVSTQVISAQAVSDQTARGGADLTVTARMARPAVLRPAPHGHAPDQERDRPGADDWSDPYGALAAAEAAADVDADAGRPMGAQEAAARALASDRLRAAASRSARTADVPLAEALAVILAAQRDVEDTVGSAPLLGPVTAQLAALMPLVFEARGAARRAMVDVAAQWAQFAGWLYANTGSTAQARVWLDRGAEWAAESGNPSLTANILSYKGHLAWESGAVGPLIGLSQAAQRVAGVYPGQRAYDAGQEARGHAMTGDAEATDRGLARARELWQLARDHPDGPPPWSYYFSPAFAQLQEGLAHRYLARQNARRARRAAEDLSAGLAGLPEPMRRAEWAAEYVYHLAVAHIHTAEPEAACADTLTAAAIAQATGSRRVMGQVRRLHNRVAQQWPTLPAVTELTDRLHDPEPPGHQ</sequence>
<dbReference type="SUPFAM" id="SSF47413">
    <property type="entry name" value="lambda repressor-like DNA-binding domains"/>
    <property type="match status" value="1"/>
</dbReference>
<proteinExistence type="predicted"/>
<dbReference type="Gene3D" id="1.10.260.40">
    <property type="entry name" value="lambda repressor-like DNA-binding domains"/>
    <property type="match status" value="1"/>
</dbReference>
<organism evidence="2 3">
    <name type="scientific">Frankia nepalensis</name>
    <dbReference type="NCBI Taxonomy" id="1836974"/>
    <lineage>
        <taxon>Bacteria</taxon>
        <taxon>Bacillati</taxon>
        <taxon>Actinomycetota</taxon>
        <taxon>Actinomycetes</taxon>
        <taxon>Frankiales</taxon>
        <taxon>Frankiaceae</taxon>
        <taxon>Frankia</taxon>
    </lineage>
</organism>
<feature type="compositionally biased region" description="Basic and acidic residues" evidence="1">
    <location>
        <begin position="199"/>
        <end position="210"/>
    </location>
</feature>
<evidence type="ECO:0000313" key="3">
    <source>
        <dbReference type="Proteomes" id="UP000604475"/>
    </source>
</evidence>
<name>A0A937RD63_9ACTN</name>
<dbReference type="InterPro" id="IPR001387">
    <property type="entry name" value="Cro/C1-type_HTH"/>
</dbReference>
<dbReference type="RefSeq" id="WP_203004711.1">
    <property type="nucleotide sequence ID" value="NZ_JADWYU010000252.1"/>
</dbReference>
<dbReference type="AlphaFoldDB" id="A0A937RD63"/>
<dbReference type="EMBL" id="JAEACQ010000180">
    <property type="protein sequence ID" value="MBL7628265.1"/>
    <property type="molecule type" value="Genomic_DNA"/>
</dbReference>
<dbReference type="InterPro" id="IPR010982">
    <property type="entry name" value="Lambda_DNA-bd_dom_sf"/>
</dbReference>
<evidence type="ECO:0000256" key="1">
    <source>
        <dbReference type="SAM" id="MobiDB-lite"/>
    </source>
</evidence>
<keyword evidence="3" id="KW-1185">Reference proteome</keyword>
<dbReference type="CDD" id="cd00093">
    <property type="entry name" value="HTH_XRE"/>
    <property type="match status" value="1"/>
</dbReference>
<comment type="caution">
    <text evidence="2">The sequence shown here is derived from an EMBL/GenBank/DDBJ whole genome shotgun (WGS) entry which is preliminary data.</text>
</comment>
<evidence type="ECO:0000313" key="2">
    <source>
        <dbReference type="EMBL" id="MBL7628265.1"/>
    </source>
</evidence>
<dbReference type="GO" id="GO:0003677">
    <property type="term" value="F:DNA binding"/>
    <property type="evidence" value="ECO:0007669"/>
    <property type="project" value="InterPro"/>
</dbReference>
<gene>
    <name evidence="2" type="ORF">I7412_14120</name>
</gene>
<dbReference type="Proteomes" id="UP000604475">
    <property type="component" value="Unassembled WGS sequence"/>
</dbReference>
<feature type="region of interest" description="Disordered" evidence="1">
    <location>
        <begin position="92"/>
        <end position="113"/>
    </location>
</feature>
<feature type="compositionally biased region" description="Low complexity" evidence="1">
    <location>
        <begin position="93"/>
        <end position="102"/>
    </location>
</feature>
<protein>
    <submittedName>
        <fullName evidence="2">Helix-turn-helix transcriptional regulator</fullName>
    </submittedName>
</protein>
<reference evidence="2" key="1">
    <citation type="submission" date="2020-12" db="EMBL/GenBank/DDBJ databases">
        <title>Genomic characterization of non-nitrogen-fixing Frankia strains.</title>
        <authorList>
            <person name="Carlos-Shanley C."/>
            <person name="Guerra T."/>
            <person name="Hahn D."/>
        </authorList>
    </citation>
    <scope>NUCLEOTIDE SEQUENCE</scope>
    <source>
        <strain evidence="2">CN6</strain>
    </source>
</reference>